<dbReference type="InterPro" id="IPR045851">
    <property type="entry name" value="AMP-bd_C_sf"/>
</dbReference>
<evidence type="ECO:0000313" key="4">
    <source>
        <dbReference type="Proteomes" id="UP000001555"/>
    </source>
</evidence>
<reference evidence="2 4" key="1">
    <citation type="submission" date="2008-03" db="EMBL/GenBank/DDBJ databases">
        <title>Annotation of Ixodes scapularis.</title>
        <authorList>
            <consortium name="Ixodes scapularis Genome Project Consortium"/>
            <person name="Caler E."/>
            <person name="Hannick L.I."/>
            <person name="Bidwell S."/>
            <person name="Joardar V."/>
            <person name="Thiagarajan M."/>
            <person name="Amedeo P."/>
            <person name="Galinsky K.J."/>
            <person name="Schobel S."/>
            <person name="Inman J."/>
            <person name="Hostetler J."/>
            <person name="Miller J."/>
            <person name="Hammond M."/>
            <person name="Megy K."/>
            <person name="Lawson D."/>
            <person name="Kodira C."/>
            <person name="Sutton G."/>
            <person name="Meyer J."/>
            <person name="Hill C.A."/>
            <person name="Birren B."/>
            <person name="Nene V."/>
            <person name="Collins F."/>
            <person name="Alarcon-Chaidez F."/>
            <person name="Wikel S."/>
            <person name="Strausberg R."/>
        </authorList>
    </citation>
    <scope>NUCLEOTIDE SEQUENCE [LARGE SCALE GENOMIC DNA]</scope>
    <source>
        <strain evidence="4">Wikel</strain>
        <strain evidence="2">Wikel colony</strain>
    </source>
</reference>
<dbReference type="HOGENOM" id="CLU_1983996_0_0_1"/>
<sequence length="126" mass="14836">MGKHAQAPGKAHVGSLSLEEQTGKVYSGLLEEERPEYEAGKRKLEIPQEPRTEEHETKSSPRSLSRLRRWGEKARQAGRREIRPFRRIHRFKIPKFVFFVDTFPRTQTGKVQKHKMREDSMRLLNL</sequence>
<organism>
    <name type="scientific">Ixodes scapularis</name>
    <name type="common">Black-legged tick</name>
    <name type="synonym">Deer tick</name>
    <dbReference type="NCBI Taxonomy" id="6945"/>
    <lineage>
        <taxon>Eukaryota</taxon>
        <taxon>Metazoa</taxon>
        <taxon>Ecdysozoa</taxon>
        <taxon>Arthropoda</taxon>
        <taxon>Chelicerata</taxon>
        <taxon>Arachnida</taxon>
        <taxon>Acari</taxon>
        <taxon>Parasitiformes</taxon>
        <taxon>Ixodida</taxon>
        <taxon>Ixodoidea</taxon>
        <taxon>Ixodidae</taxon>
        <taxon>Ixodinae</taxon>
        <taxon>Ixodes</taxon>
    </lineage>
</organism>
<dbReference type="Gene3D" id="3.30.300.30">
    <property type="match status" value="1"/>
</dbReference>
<dbReference type="VEuPathDB" id="VectorBase:ISCI016532"/>
<feature type="compositionally biased region" description="Basic and acidic residues" evidence="1">
    <location>
        <begin position="69"/>
        <end position="78"/>
    </location>
</feature>
<dbReference type="VEuPathDB" id="VectorBase:ISCW016532"/>
<dbReference type="InParanoid" id="B7P5V8"/>
<evidence type="ECO:0000256" key="1">
    <source>
        <dbReference type="SAM" id="MobiDB-lite"/>
    </source>
</evidence>
<dbReference type="AlphaFoldDB" id="B7P5V8"/>
<evidence type="ECO:0000313" key="3">
    <source>
        <dbReference type="EnsemblMetazoa" id="ISCW016532-PA"/>
    </source>
</evidence>
<dbReference type="EMBL" id="ABJB010429026">
    <property type="status" value="NOT_ANNOTATED_CDS"/>
    <property type="molecule type" value="Genomic_DNA"/>
</dbReference>
<proteinExistence type="predicted"/>
<protein>
    <submittedName>
        <fullName evidence="2 3">Uncharacterized protein</fullName>
    </submittedName>
</protein>
<dbReference type="SUPFAM" id="SSF56801">
    <property type="entry name" value="Acetyl-CoA synthetase-like"/>
    <property type="match status" value="1"/>
</dbReference>
<dbReference type="PaxDb" id="6945-B7P5V8"/>
<feature type="compositionally biased region" description="Basic and acidic residues" evidence="1">
    <location>
        <begin position="36"/>
        <end position="59"/>
    </location>
</feature>
<accession>B7P5V8</accession>
<dbReference type="EnsemblMetazoa" id="ISCW016532-RA">
    <property type="protein sequence ID" value="ISCW016532-PA"/>
    <property type="gene ID" value="ISCW016532"/>
</dbReference>
<reference evidence="3" key="2">
    <citation type="submission" date="2020-05" db="UniProtKB">
        <authorList>
            <consortium name="EnsemblMetazoa"/>
        </authorList>
    </citation>
    <scope>IDENTIFICATION</scope>
    <source>
        <strain evidence="3">wikel</strain>
    </source>
</reference>
<gene>
    <name evidence="2" type="ORF">IscW_ISCW016532</name>
</gene>
<evidence type="ECO:0000313" key="2">
    <source>
        <dbReference type="EMBL" id="EEC01980.1"/>
    </source>
</evidence>
<feature type="region of interest" description="Disordered" evidence="1">
    <location>
        <begin position="29"/>
        <end position="78"/>
    </location>
</feature>
<keyword evidence="4" id="KW-1185">Reference proteome</keyword>
<dbReference type="EMBL" id="DS642923">
    <property type="protein sequence ID" value="EEC01980.1"/>
    <property type="molecule type" value="Genomic_DNA"/>
</dbReference>
<name>B7P5V8_IXOSC</name>
<dbReference type="Proteomes" id="UP000001555">
    <property type="component" value="Unassembled WGS sequence"/>
</dbReference>